<name>A0A923HWV4_9FIRM</name>
<feature type="domain" description="4Fe-4S ferredoxin-type" evidence="9">
    <location>
        <begin position="195"/>
        <end position="224"/>
    </location>
</feature>
<organism evidence="10 11">
    <name type="scientific">Acetobacterium paludosum</name>
    <dbReference type="NCBI Taxonomy" id="52693"/>
    <lineage>
        <taxon>Bacteria</taxon>
        <taxon>Bacillati</taxon>
        <taxon>Bacillota</taxon>
        <taxon>Clostridia</taxon>
        <taxon>Eubacteriales</taxon>
        <taxon>Eubacteriaceae</taxon>
        <taxon>Acetobacterium</taxon>
    </lineage>
</organism>
<dbReference type="InterPro" id="IPR047964">
    <property type="entry name" value="EFR1-like"/>
</dbReference>
<dbReference type="PROSITE" id="PS50902">
    <property type="entry name" value="FLAVODOXIN_LIKE"/>
    <property type="match status" value="1"/>
</dbReference>
<gene>
    <name evidence="10" type="ORF">GH810_16865</name>
</gene>
<evidence type="ECO:0000256" key="7">
    <source>
        <dbReference type="ARBA" id="ARBA00023014"/>
    </source>
</evidence>
<accession>A0A923HWV4</accession>
<reference evidence="10" key="1">
    <citation type="submission" date="2019-10" db="EMBL/GenBank/DDBJ databases">
        <authorList>
            <person name="Ross D.E."/>
            <person name="Gulliver D."/>
        </authorList>
    </citation>
    <scope>NUCLEOTIDE SEQUENCE</scope>
    <source>
        <strain evidence="10">DER-2019</strain>
    </source>
</reference>
<dbReference type="GO" id="GO:0016651">
    <property type="term" value="F:oxidoreductase activity, acting on NAD(P)H"/>
    <property type="evidence" value="ECO:0007669"/>
    <property type="project" value="UniProtKB-ARBA"/>
</dbReference>
<keyword evidence="3" id="KW-0479">Metal-binding</keyword>
<evidence type="ECO:0000259" key="9">
    <source>
        <dbReference type="PROSITE" id="PS51379"/>
    </source>
</evidence>
<evidence type="ECO:0000256" key="6">
    <source>
        <dbReference type="ARBA" id="ARBA00023004"/>
    </source>
</evidence>
<evidence type="ECO:0000256" key="1">
    <source>
        <dbReference type="ARBA" id="ARBA00022448"/>
    </source>
</evidence>
<dbReference type="Gene3D" id="3.30.70.20">
    <property type="match status" value="1"/>
</dbReference>
<evidence type="ECO:0000259" key="8">
    <source>
        <dbReference type="PROSITE" id="PS50902"/>
    </source>
</evidence>
<dbReference type="InterPro" id="IPR050572">
    <property type="entry name" value="Fe-S_Ferredoxin"/>
</dbReference>
<dbReference type="EMBL" id="WJBD01000035">
    <property type="protein sequence ID" value="MBC3889973.1"/>
    <property type="molecule type" value="Genomic_DNA"/>
</dbReference>
<feature type="domain" description="Flavodoxin-like" evidence="8">
    <location>
        <begin position="3"/>
        <end position="163"/>
    </location>
</feature>
<dbReference type="PROSITE" id="PS00198">
    <property type="entry name" value="4FE4S_FER_1"/>
    <property type="match status" value="1"/>
</dbReference>
<dbReference type="InterPro" id="IPR029039">
    <property type="entry name" value="Flavoprotein-like_sf"/>
</dbReference>
<evidence type="ECO:0000256" key="4">
    <source>
        <dbReference type="ARBA" id="ARBA00022737"/>
    </source>
</evidence>
<protein>
    <recommendedName>
        <fullName evidence="12">4Fe-4S dicluster domain-containing protein</fullName>
    </recommendedName>
</protein>
<keyword evidence="11" id="KW-1185">Reference proteome</keyword>
<feature type="domain" description="4Fe-4S ferredoxin-type" evidence="9">
    <location>
        <begin position="225"/>
        <end position="253"/>
    </location>
</feature>
<dbReference type="GO" id="GO:0010181">
    <property type="term" value="F:FMN binding"/>
    <property type="evidence" value="ECO:0007669"/>
    <property type="project" value="InterPro"/>
</dbReference>
<reference evidence="10" key="2">
    <citation type="submission" date="2020-10" db="EMBL/GenBank/DDBJ databases">
        <title>Comparative genomics of the Acetobacterium genus.</title>
        <authorList>
            <person name="Marshall C."/>
            <person name="May H."/>
            <person name="Norman S."/>
        </authorList>
    </citation>
    <scope>NUCLEOTIDE SEQUENCE</scope>
    <source>
        <strain evidence="10">DER-2019</strain>
    </source>
</reference>
<dbReference type="Gene3D" id="3.40.50.360">
    <property type="match status" value="1"/>
</dbReference>
<dbReference type="AlphaFoldDB" id="A0A923HWV4"/>
<dbReference type="PANTHER" id="PTHR43687:SF6">
    <property type="entry name" value="L-ASPARTATE SEMIALDEHYDE SULFURTRANSFERASE IRON-SULFUR SUBUNIT"/>
    <property type="match status" value="1"/>
</dbReference>
<evidence type="ECO:0000313" key="11">
    <source>
        <dbReference type="Proteomes" id="UP000616595"/>
    </source>
</evidence>
<dbReference type="NCBIfam" id="NF038196">
    <property type="entry name" value="ferrodoxin_EFR1"/>
    <property type="match status" value="1"/>
</dbReference>
<sequence length="268" mass="29391">MKFSTFYFSGTGNTRWAVETFNAIITAKGHQADLFSIDLGEKLTDERILEIVQEADCIGLGTPIYGGDLPPIMKGFIERLSKILEPVQTEKKAFVINTFGYVNAFGPKEMKKRLTGSGLALSAYVNIQLCNNVNTTAPVDVGMLNKRMTQGKEELTELADCLLAGKKQIKGRGPQTLIGAMIRKKTPEAVARHYQTLGVHSETCTRCMICVNNCPTGSIQFDEEEGFTFLPGCTACMRCYNFCPTGAITMGGVYADPDEVPRYQGPVE</sequence>
<comment type="caution">
    <text evidence="10">The sequence shown here is derived from an EMBL/GenBank/DDBJ whole genome shotgun (WGS) entry which is preliminary data.</text>
</comment>
<dbReference type="Proteomes" id="UP000616595">
    <property type="component" value="Unassembled WGS sequence"/>
</dbReference>
<keyword evidence="1" id="KW-0813">Transport</keyword>
<evidence type="ECO:0000313" key="10">
    <source>
        <dbReference type="EMBL" id="MBC3889973.1"/>
    </source>
</evidence>
<dbReference type="InterPro" id="IPR008254">
    <property type="entry name" value="Flavodoxin/NO_synth"/>
</dbReference>
<dbReference type="RefSeq" id="WP_148568609.1">
    <property type="nucleotide sequence ID" value="NZ_RXYA01000024.1"/>
</dbReference>
<evidence type="ECO:0000256" key="2">
    <source>
        <dbReference type="ARBA" id="ARBA00022485"/>
    </source>
</evidence>
<dbReference type="GO" id="GO:0051539">
    <property type="term" value="F:4 iron, 4 sulfur cluster binding"/>
    <property type="evidence" value="ECO:0007669"/>
    <property type="project" value="UniProtKB-KW"/>
</dbReference>
<keyword evidence="4" id="KW-0677">Repeat</keyword>
<evidence type="ECO:0000256" key="5">
    <source>
        <dbReference type="ARBA" id="ARBA00022982"/>
    </source>
</evidence>
<dbReference type="SUPFAM" id="SSF54862">
    <property type="entry name" value="4Fe-4S ferredoxins"/>
    <property type="match status" value="1"/>
</dbReference>
<dbReference type="SUPFAM" id="SSF52218">
    <property type="entry name" value="Flavoproteins"/>
    <property type="match status" value="1"/>
</dbReference>
<dbReference type="InterPro" id="IPR017896">
    <property type="entry name" value="4Fe4S_Fe-S-bd"/>
</dbReference>
<dbReference type="GO" id="GO:0046872">
    <property type="term" value="F:metal ion binding"/>
    <property type="evidence" value="ECO:0007669"/>
    <property type="project" value="UniProtKB-KW"/>
</dbReference>
<dbReference type="OrthoDB" id="9813995at2"/>
<dbReference type="PANTHER" id="PTHR43687">
    <property type="entry name" value="ADENYLYLSULFATE REDUCTASE, BETA SUBUNIT"/>
    <property type="match status" value="1"/>
</dbReference>
<proteinExistence type="predicted"/>
<keyword evidence="2" id="KW-0004">4Fe-4S</keyword>
<keyword evidence="5" id="KW-0249">Electron transport</keyword>
<keyword evidence="7" id="KW-0411">Iron-sulfur</keyword>
<evidence type="ECO:0000256" key="3">
    <source>
        <dbReference type="ARBA" id="ARBA00022723"/>
    </source>
</evidence>
<evidence type="ECO:0008006" key="12">
    <source>
        <dbReference type="Google" id="ProtNLM"/>
    </source>
</evidence>
<dbReference type="Pfam" id="PF13187">
    <property type="entry name" value="Fer4_9"/>
    <property type="match status" value="1"/>
</dbReference>
<dbReference type="InterPro" id="IPR017900">
    <property type="entry name" value="4Fe4S_Fe_S_CS"/>
</dbReference>
<keyword evidence="6" id="KW-0408">Iron</keyword>
<dbReference type="PROSITE" id="PS51379">
    <property type="entry name" value="4FE4S_FER_2"/>
    <property type="match status" value="2"/>
</dbReference>